<evidence type="ECO:0000259" key="2">
    <source>
        <dbReference type="Pfam" id="PF12813"/>
    </source>
</evidence>
<sequence>MGVKGFSTFISNVPNAKTISFLSKRTDGSRLLLGIDGLALIFYLTFKLQKTNSIILFQREVLEFFNSLKHYNIDSYVFLDGLITDMKKDEHIFRYKDRSKQYLNAASESFSNKLESANHYPFPPALFFAEFKAIVNELNIPCHTAIGEADRDLCQWAYDNPQVNGVVSNDSDYFFYNLGPNCFYYPLTELYVSMKEIRASAYSIDLLSKSLQIPIKDLPKLAVLAGNDHTHHLKLVPGFYKLPKTILVSKIIEILRLNPNRQLYSLATQLYSNCNRTLFNELIEPSMKTYILEGDLNLDTTIGYRENQFNTFIRITEIHRKLENMNPLFKSILSTHSFTSKTFRFTPLLSSNHDQHQHIFEPFIDYSQSILFKTLDIRKQVFGLINQKCSISEILPDNQTYQFINYRPIVPQFTHTQYWNDEDCHTIPFSTRINEFCKIFSIQGLNRNHSNASTFKFHSFYLTLCWKFIFGNTPFYQNSIDEWMLDTFILHSIILCHRDEYPVLFESLMAPQKDKFAPLYILDYLQLLIGWCYDISDIMALPKIVGKQQQQQQQFTKPSHYVESIVLHNLWNTSLLTKSGYKSNLSHRDKLQILFPKLMLPDKVINDYNVLKTEIYQK</sequence>
<dbReference type="Proteomes" id="UP000695562">
    <property type="component" value="Unassembled WGS sequence"/>
</dbReference>
<dbReference type="PANTHER" id="PTHR15665:SF1">
    <property type="entry name" value="PROTEIN ASTEROID HOMOLOG 1"/>
    <property type="match status" value="1"/>
</dbReference>
<dbReference type="InterPro" id="IPR026832">
    <property type="entry name" value="Asteroid"/>
</dbReference>
<dbReference type="PANTHER" id="PTHR15665">
    <property type="entry name" value="ASTEROID PROTEIN"/>
    <property type="match status" value="1"/>
</dbReference>
<evidence type="ECO:0000313" key="4">
    <source>
        <dbReference type="Proteomes" id="UP000695562"/>
    </source>
</evidence>
<dbReference type="Pfam" id="PF12813">
    <property type="entry name" value="XPG_I_2"/>
    <property type="match status" value="1"/>
</dbReference>
<proteinExistence type="inferred from homology"/>
<gene>
    <name evidence="3" type="ORF">CYY_006410</name>
</gene>
<feature type="domain" description="Asteroid" evidence="2">
    <location>
        <begin position="146"/>
        <end position="229"/>
    </location>
</feature>
<name>A0A8J4PRE8_9MYCE</name>
<evidence type="ECO:0000256" key="1">
    <source>
        <dbReference type="ARBA" id="ARBA00007398"/>
    </source>
</evidence>
<accession>A0A8J4PRE8</accession>
<keyword evidence="4" id="KW-1185">Reference proteome</keyword>
<organism evidence="3 4">
    <name type="scientific">Polysphondylium violaceum</name>
    <dbReference type="NCBI Taxonomy" id="133409"/>
    <lineage>
        <taxon>Eukaryota</taxon>
        <taxon>Amoebozoa</taxon>
        <taxon>Evosea</taxon>
        <taxon>Eumycetozoa</taxon>
        <taxon>Dictyostelia</taxon>
        <taxon>Dictyosteliales</taxon>
        <taxon>Dictyosteliaceae</taxon>
        <taxon>Polysphondylium</taxon>
    </lineage>
</organism>
<dbReference type="Gene3D" id="3.40.50.1010">
    <property type="entry name" value="5'-nuclease"/>
    <property type="match status" value="1"/>
</dbReference>
<comment type="similarity">
    <text evidence="1">Belongs to the asteroid family.</text>
</comment>
<protein>
    <recommendedName>
        <fullName evidence="2">Asteroid domain-containing protein</fullName>
    </recommendedName>
</protein>
<dbReference type="OrthoDB" id="19925at2759"/>
<comment type="caution">
    <text evidence="3">The sequence shown here is derived from an EMBL/GenBank/DDBJ whole genome shotgun (WGS) entry which is preliminary data.</text>
</comment>
<dbReference type="SUPFAM" id="SSF88723">
    <property type="entry name" value="PIN domain-like"/>
    <property type="match status" value="1"/>
</dbReference>
<dbReference type="InterPro" id="IPR029060">
    <property type="entry name" value="PIN-like_dom_sf"/>
</dbReference>
<dbReference type="AlphaFoldDB" id="A0A8J4PRE8"/>
<dbReference type="EMBL" id="AJWJ01000294">
    <property type="protein sequence ID" value="KAF2072278.1"/>
    <property type="molecule type" value="Genomic_DNA"/>
</dbReference>
<reference evidence="3" key="1">
    <citation type="submission" date="2020-01" db="EMBL/GenBank/DDBJ databases">
        <title>Development of genomics and gene disruption for Polysphondylium violaceum indicates a role for the polyketide synthase stlB in stalk morphogenesis.</title>
        <authorList>
            <person name="Narita B."/>
            <person name="Kawabe Y."/>
            <person name="Kin K."/>
            <person name="Saito T."/>
            <person name="Gibbs R."/>
            <person name="Kuspa A."/>
            <person name="Muzny D."/>
            <person name="Queller D."/>
            <person name="Richards S."/>
            <person name="Strassman J."/>
            <person name="Sucgang R."/>
            <person name="Worley K."/>
            <person name="Schaap P."/>
        </authorList>
    </citation>
    <scope>NUCLEOTIDE SEQUENCE</scope>
    <source>
        <strain evidence="3">QSvi11</strain>
    </source>
</reference>
<evidence type="ECO:0000313" key="3">
    <source>
        <dbReference type="EMBL" id="KAF2072278.1"/>
    </source>
</evidence>
<dbReference type="InterPro" id="IPR039436">
    <property type="entry name" value="Asteroid_dom"/>
</dbReference>